<gene>
    <name evidence="5" type="ORF">IX84_25095</name>
</gene>
<dbReference type="PROSITE" id="PS51755">
    <property type="entry name" value="OMPR_PHOB"/>
    <property type="match status" value="1"/>
</dbReference>
<comment type="caution">
    <text evidence="5">The sequence shown here is derived from an EMBL/GenBank/DDBJ whole genome shotgun (WGS) entry which is preliminary data.</text>
</comment>
<dbReference type="InterPro" id="IPR001867">
    <property type="entry name" value="OmpR/PhoB-type_DNA-bd"/>
</dbReference>
<dbReference type="GO" id="GO:0006355">
    <property type="term" value="P:regulation of DNA-templated transcription"/>
    <property type="evidence" value="ECO:0007669"/>
    <property type="project" value="InterPro"/>
</dbReference>
<evidence type="ECO:0000313" key="5">
    <source>
        <dbReference type="EMBL" id="KGE85887.1"/>
    </source>
</evidence>
<proteinExistence type="predicted"/>
<dbReference type="Pfam" id="PF00486">
    <property type="entry name" value="Trans_reg_C"/>
    <property type="match status" value="1"/>
</dbReference>
<dbReference type="InterPro" id="IPR036388">
    <property type="entry name" value="WH-like_DNA-bd_sf"/>
</dbReference>
<dbReference type="GO" id="GO:0003677">
    <property type="term" value="F:DNA binding"/>
    <property type="evidence" value="ECO:0007669"/>
    <property type="project" value="UniProtKB-UniRule"/>
</dbReference>
<evidence type="ECO:0000259" key="4">
    <source>
        <dbReference type="PROSITE" id="PS51755"/>
    </source>
</evidence>
<keyword evidence="3" id="KW-0812">Transmembrane</keyword>
<dbReference type="STRING" id="1524460.IX84_25095"/>
<accession>A0A098S3Y9</accession>
<dbReference type="Proteomes" id="UP000029736">
    <property type="component" value="Unassembled WGS sequence"/>
</dbReference>
<evidence type="ECO:0000256" key="3">
    <source>
        <dbReference type="SAM" id="Phobius"/>
    </source>
</evidence>
<sequence length="254" mass="28256">MGHELLLSVGDSTSRVLPVQQVGNRYKVPFETAFPLDPTHLTTLVEQVTTGRAFPNDYIVEVEACDALEIVYAYEIRDEANSNLIPCQGRALPTDCYNLVFTFPEDRIEMAAEGAEPIANYYKYAALAFLFFLLAGTVFYFSKRRSKAPVGTAGHRTLGSFRFSPTAMELSIDGQVTSLTAKEAELLALLHDHANETLERDLLLKTIWGNEDSYVGRTLDVFVSRLRKKLEGDPAVKIANVRGVGYKLVLISQK</sequence>
<feature type="transmembrane region" description="Helical" evidence="3">
    <location>
        <begin position="121"/>
        <end position="141"/>
    </location>
</feature>
<dbReference type="SUPFAM" id="SSF46894">
    <property type="entry name" value="C-terminal effector domain of the bipartite response regulators"/>
    <property type="match status" value="1"/>
</dbReference>
<keyword evidence="3" id="KW-1133">Transmembrane helix</keyword>
<keyword evidence="1 2" id="KW-0238">DNA-binding</keyword>
<dbReference type="AlphaFoldDB" id="A0A098S3Y9"/>
<dbReference type="InterPro" id="IPR016032">
    <property type="entry name" value="Sig_transdc_resp-reg_C-effctor"/>
</dbReference>
<reference evidence="5 6" key="1">
    <citation type="journal article" date="2014" name="Int. J. Syst. Evol. Microbiol.">
        <title>Phaeodactylibacter xiamenensis gen. nov., sp. nov., a member of the family Saprospiraceae isolated from the marine alga Phaeodactylum tricornutum.</title>
        <authorList>
            <person name="Chen Z.Jr."/>
            <person name="Lei X."/>
            <person name="Lai Q."/>
            <person name="Li Y."/>
            <person name="Zhang B."/>
            <person name="Zhang J."/>
            <person name="Zhang H."/>
            <person name="Yang L."/>
            <person name="Zheng W."/>
            <person name="Tian Y."/>
            <person name="Yu Z."/>
            <person name="Xu H.Jr."/>
            <person name="Zheng T."/>
        </authorList>
    </citation>
    <scope>NUCLEOTIDE SEQUENCE [LARGE SCALE GENOMIC DNA]</scope>
    <source>
        <strain evidence="5 6">KD52</strain>
    </source>
</reference>
<keyword evidence="3" id="KW-0472">Membrane</keyword>
<keyword evidence="6" id="KW-1185">Reference proteome</keyword>
<evidence type="ECO:0000313" key="6">
    <source>
        <dbReference type="Proteomes" id="UP000029736"/>
    </source>
</evidence>
<feature type="DNA-binding region" description="OmpR/PhoB-type" evidence="2">
    <location>
        <begin position="153"/>
        <end position="250"/>
    </location>
</feature>
<feature type="domain" description="OmpR/PhoB-type" evidence="4">
    <location>
        <begin position="153"/>
        <end position="250"/>
    </location>
</feature>
<dbReference type="CDD" id="cd00383">
    <property type="entry name" value="trans_reg_C"/>
    <property type="match status" value="1"/>
</dbReference>
<dbReference type="SMART" id="SM00862">
    <property type="entry name" value="Trans_reg_C"/>
    <property type="match status" value="1"/>
</dbReference>
<dbReference type="Gene3D" id="1.10.10.10">
    <property type="entry name" value="Winged helix-like DNA-binding domain superfamily/Winged helix DNA-binding domain"/>
    <property type="match status" value="1"/>
</dbReference>
<dbReference type="GO" id="GO:0000160">
    <property type="term" value="P:phosphorelay signal transduction system"/>
    <property type="evidence" value="ECO:0007669"/>
    <property type="project" value="InterPro"/>
</dbReference>
<protein>
    <recommendedName>
        <fullName evidence="4">OmpR/PhoB-type domain-containing protein</fullName>
    </recommendedName>
</protein>
<name>A0A098S3Y9_9BACT</name>
<evidence type="ECO:0000256" key="2">
    <source>
        <dbReference type="PROSITE-ProRule" id="PRU01091"/>
    </source>
</evidence>
<organism evidence="5 6">
    <name type="scientific">Phaeodactylibacter xiamenensis</name>
    <dbReference type="NCBI Taxonomy" id="1524460"/>
    <lineage>
        <taxon>Bacteria</taxon>
        <taxon>Pseudomonadati</taxon>
        <taxon>Bacteroidota</taxon>
        <taxon>Saprospiria</taxon>
        <taxon>Saprospirales</taxon>
        <taxon>Haliscomenobacteraceae</taxon>
        <taxon>Phaeodactylibacter</taxon>
    </lineage>
</organism>
<evidence type="ECO:0000256" key="1">
    <source>
        <dbReference type="ARBA" id="ARBA00023125"/>
    </source>
</evidence>
<dbReference type="EMBL" id="JPOS01000083">
    <property type="protein sequence ID" value="KGE85887.1"/>
    <property type="molecule type" value="Genomic_DNA"/>
</dbReference>